<accession>A0A562RUX4</accession>
<evidence type="ECO:0000313" key="3">
    <source>
        <dbReference type="Proteomes" id="UP000316291"/>
    </source>
</evidence>
<keyword evidence="1" id="KW-1133">Transmembrane helix</keyword>
<gene>
    <name evidence="2" type="ORF">IQ16_02431</name>
</gene>
<sequence>MRDRFVDSTAWSDRRAWENWRSRSHVAGMVLTGTPFLLSGMIVGLFLSGQFTSAGLAYVSLIVSGAFGFWLCGLSTPLRTHDPRR</sequence>
<keyword evidence="1" id="KW-0812">Transmembrane</keyword>
<evidence type="ECO:0000256" key="1">
    <source>
        <dbReference type="SAM" id="Phobius"/>
    </source>
</evidence>
<feature type="transmembrane region" description="Helical" evidence="1">
    <location>
        <begin position="26"/>
        <end position="49"/>
    </location>
</feature>
<dbReference type="AlphaFoldDB" id="A0A562RUX4"/>
<proteinExistence type="predicted"/>
<dbReference type="EMBL" id="VLLA01000004">
    <property type="protein sequence ID" value="TWI72852.1"/>
    <property type="molecule type" value="Genomic_DNA"/>
</dbReference>
<protein>
    <submittedName>
        <fullName evidence="2">Uncharacterized protein</fullName>
    </submittedName>
</protein>
<keyword evidence="3" id="KW-1185">Reference proteome</keyword>
<keyword evidence="1" id="KW-0472">Membrane</keyword>
<organism evidence="2 3">
    <name type="scientific">Bradyrhizobium huanghuaihaiense</name>
    <dbReference type="NCBI Taxonomy" id="990078"/>
    <lineage>
        <taxon>Bacteria</taxon>
        <taxon>Pseudomonadati</taxon>
        <taxon>Pseudomonadota</taxon>
        <taxon>Alphaproteobacteria</taxon>
        <taxon>Hyphomicrobiales</taxon>
        <taxon>Nitrobacteraceae</taxon>
        <taxon>Bradyrhizobium</taxon>
    </lineage>
</organism>
<reference evidence="2 3" key="1">
    <citation type="journal article" date="2015" name="Stand. Genomic Sci.">
        <title>Genomic Encyclopedia of Bacterial and Archaeal Type Strains, Phase III: the genomes of soil and plant-associated and newly described type strains.</title>
        <authorList>
            <person name="Whitman W.B."/>
            <person name="Woyke T."/>
            <person name="Klenk H.P."/>
            <person name="Zhou Y."/>
            <person name="Lilburn T.G."/>
            <person name="Beck B.J."/>
            <person name="De Vos P."/>
            <person name="Vandamme P."/>
            <person name="Eisen J.A."/>
            <person name="Garrity G."/>
            <person name="Hugenholtz P."/>
            <person name="Kyrpides N.C."/>
        </authorList>
    </citation>
    <scope>NUCLEOTIDE SEQUENCE [LARGE SCALE GENOMIC DNA]</scope>
    <source>
        <strain evidence="2 3">CGMCC 1.10948</strain>
    </source>
</reference>
<comment type="caution">
    <text evidence="2">The sequence shown here is derived from an EMBL/GenBank/DDBJ whole genome shotgun (WGS) entry which is preliminary data.</text>
</comment>
<feature type="transmembrane region" description="Helical" evidence="1">
    <location>
        <begin position="55"/>
        <end position="76"/>
    </location>
</feature>
<evidence type="ECO:0000313" key="2">
    <source>
        <dbReference type="EMBL" id="TWI72852.1"/>
    </source>
</evidence>
<name>A0A562RUX4_9BRAD</name>
<dbReference type="Proteomes" id="UP000316291">
    <property type="component" value="Unassembled WGS sequence"/>
</dbReference>